<dbReference type="PANTHER" id="PTHR10953">
    <property type="entry name" value="UBIQUITIN-ACTIVATING ENZYME E1"/>
    <property type="match status" value="1"/>
</dbReference>
<dbReference type="Proteomes" id="UP000040453">
    <property type="component" value="Unassembled WGS sequence"/>
</dbReference>
<dbReference type="PANTHER" id="PTHR10953:SF102">
    <property type="entry name" value="ADENYLYLTRANSFERASE AND SULFURTRANSFERASE MOCS3"/>
    <property type="match status" value="1"/>
</dbReference>
<organism evidence="3 4">
    <name type="scientific">Oceanobacillus oncorhynchi</name>
    <dbReference type="NCBI Taxonomy" id="545501"/>
    <lineage>
        <taxon>Bacteria</taxon>
        <taxon>Bacillati</taxon>
        <taxon>Bacillota</taxon>
        <taxon>Bacilli</taxon>
        <taxon>Bacillales</taxon>
        <taxon>Bacillaceae</taxon>
        <taxon>Oceanobacillus</taxon>
    </lineage>
</organism>
<dbReference type="GO" id="GO:0005829">
    <property type="term" value="C:cytosol"/>
    <property type="evidence" value="ECO:0007669"/>
    <property type="project" value="TreeGrafter"/>
</dbReference>
<dbReference type="InterPro" id="IPR045886">
    <property type="entry name" value="ThiF/MoeB/HesA"/>
</dbReference>
<reference evidence="3 4" key="1">
    <citation type="submission" date="2014-11" db="EMBL/GenBank/DDBJ databases">
        <authorList>
            <person name="Urmite Genomes Urmite Genomes"/>
        </authorList>
    </citation>
    <scope>NUCLEOTIDE SEQUENCE [LARGE SCALE GENOMIC DNA]</scope>
    <source>
        <strain evidence="3 4">Oc5</strain>
    </source>
</reference>
<keyword evidence="3" id="KW-0808">Transferase</keyword>
<gene>
    <name evidence="3" type="primary">moeB_2</name>
    <name evidence="3" type="ORF">BN997_01683</name>
</gene>
<dbReference type="GO" id="GO:0004792">
    <property type="term" value="F:thiosulfate-cyanide sulfurtransferase activity"/>
    <property type="evidence" value="ECO:0007669"/>
    <property type="project" value="TreeGrafter"/>
</dbReference>
<evidence type="ECO:0000259" key="2">
    <source>
        <dbReference type="Pfam" id="PF00899"/>
    </source>
</evidence>
<dbReference type="GO" id="GO:0008641">
    <property type="term" value="F:ubiquitin-like modifier activating enzyme activity"/>
    <property type="evidence" value="ECO:0007669"/>
    <property type="project" value="InterPro"/>
</dbReference>
<dbReference type="GO" id="GO:0008146">
    <property type="term" value="F:sulfotransferase activity"/>
    <property type="evidence" value="ECO:0007669"/>
    <property type="project" value="TreeGrafter"/>
</dbReference>
<dbReference type="CDD" id="cd00757">
    <property type="entry name" value="ThiF_MoeB_HesA_family"/>
    <property type="match status" value="1"/>
</dbReference>
<keyword evidence="3" id="KW-0548">Nucleotidyltransferase</keyword>
<dbReference type="InterPro" id="IPR035985">
    <property type="entry name" value="Ubiquitin-activating_enz"/>
</dbReference>
<evidence type="ECO:0000256" key="1">
    <source>
        <dbReference type="ARBA" id="ARBA00009919"/>
    </source>
</evidence>
<dbReference type="STRING" id="545501.BN997_01683"/>
<accession>A0A0A1MQ47</accession>
<keyword evidence="4" id="KW-1185">Reference proteome</keyword>
<dbReference type="FunFam" id="3.40.50.720:FF:000080">
    <property type="entry name" value="Thiazole biosynthesis adenylyltransferase ThiF"/>
    <property type="match status" value="1"/>
</dbReference>
<dbReference type="GO" id="GO:0016779">
    <property type="term" value="F:nucleotidyltransferase activity"/>
    <property type="evidence" value="ECO:0007669"/>
    <property type="project" value="UniProtKB-KW"/>
</dbReference>
<dbReference type="AlphaFoldDB" id="A0A0A1MQ47"/>
<dbReference type="RefSeq" id="WP_042531231.1">
    <property type="nucleotide sequence ID" value="NZ_CDGG01000001.1"/>
</dbReference>
<dbReference type="EMBL" id="CDGG01000001">
    <property type="protein sequence ID" value="CEI81829.1"/>
    <property type="molecule type" value="Genomic_DNA"/>
</dbReference>
<proteinExistence type="inferred from homology"/>
<dbReference type="SUPFAM" id="SSF69572">
    <property type="entry name" value="Activating enzymes of the ubiquitin-like proteins"/>
    <property type="match status" value="1"/>
</dbReference>
<name>A0A0A1MQ47_9BACI</name>
<evidence type="ECO:0000313" key="3">
    <source>
        <dbReference type="EMBL" id="CEI81829.1"/>
    </source>
</evidence>
<comment type="similarity">
    <text evidence="1">Belongs to the HesA/MoeB/ThiF family.</text>
</comment>
<feature type="domain" description="THIF-type NAD/FAD binding fold" evidence="2">
    <location>
        <begin position="6"/>
        <end position="242"/>
    </location>
</feature>
<evidence type="ECO:0000313" key="4">
    <source>
        <dbReference type="Proteomes" id="UP000040453"/>
    </source>
</evidence>
<dbReference type="Gene3D" id="3.40.50.720">
    <property type="entry name" value="NAD(P)-binding Rossmann-like Domain"/>
    <property type="match status" value="1"/>
</dbReference>
<dbReference type="Pfam" id="PF00899">
    <property type="entry name" value="ThiF"/>
    <property type="match status" value="1"/>
</dbReference>
<protein>
    <submittedName>
        <fullName evidence="3">Molybdopterin-synthase adenylyltransferase</fullName>
    </submittedName>
</protein>
<dbReference type="InterPro" id="IPR000594">
    <property type="entry name" value="ThiF_NAD_FAD-bd"/>
</dbReference>
<dbReference type="OrthoDB" id="9804286at2"/>
<sequence length="340" mass="38086">METNRYHRQILFAPIGESGQEKLSQSHVLIIGAGALGSSSAEALTRAGVGHITLIDRDYVEESNLQRQQLFSEKDMEQKMPKAIAARQRLSEVNSHVKIDAIVGDAEVDILRKIVPEADLIIDATDNFETRLLLNDMAQKYQKPWIYGAIVASYGVTFTVVPKKTPCLQCLQEYIPVNGATCDSVGVIQPVVQKVVSQQITEALKLLTGNEAALSGKIISFDLWNNEHVEIEVASLRKADCPSCSEKRSYPNLAYDSHLKTAVLCGRNTVQLRPQRKQTDLNEVAKELQKNNQIKLFQNPYLLSFEVDSFRIVLFQDGRALVHGTMDQMEAKNIYHRYLG</sequence>